<dbReference type="InterPro" id="IPR036259">
    <property type="entry name" value="MFS_trans_sf"/>
</dbReference>
<dbReference type="SUPFAM" id="SSF103473">
    <property type="entry name" value="MFS general substrate transporter"/>
    <property type="match status" value="1"/>
</dbReference>
<feature type="transmembrane region" description="Helical" evidence="7">
    <location>
        <begin position="390"/>
        <end position="407"/>
    </location>
</feature>
<sequence length="673" mass="73280">MEFEENHRIRMQHSVTTVASSSSSRSELHRTVNMSERQESPTNHIEDNLDPTMASENQDLPLPQSTTTLATSFAEAIDSKLKDPTEPDEKHPIHRGSEEKQPVNDQTSQETTPKVGSEKEEEEARDTPTQQGLNANRQADSHDSNDAEEKQVEYVTGIKLALVLAALTIVYFLIMLDNTILATATPFITDEFHSLLDVGWYSSAFQLASSALQPLGGKIYSKLNSKWAFLVYLVIFEVGSVVCGAATSSKMLIIGRGVAGIGGSGLMNGALIVLNSAVPPHRQPGLIGFTMGLGQLGIAFGPLIGGAFTEYVTWRWCFYLNLPIGGVVALAIIFIRIPDHIEKPSARDLLQNAVMDFDLPGFALFAPAAIMLFLALQYGGNQYAWNSREVIGLFCGAGVTFLIWLVWDWYQGDNAMVPYSMMRRRIVWAGCVCGLFMGGTIFVTAYYLPIYFQAILGVSPFMSGVYILPNILCQMVFGIVAGGSIQRIGYFTPPLLIGAALNAIGCGLLSLLTPYTPTGYWVGFQILMGVGRGLAMAIPFLAMQNTLPRNLIPPAMSTLVFLQNFGAAIMMVFGQTILTNSLVDLIPQDAPGVNPQLIINAGTTANALERAVGPALLPSVKWAYTHALQRVWWFSAGIATPAFLVGWCLGFVNIRNKKTSEVDSDNSAENLRV</sequence>
<feature type="transmembrane region" description="Helical" evidence="7">
    <location>
        <begin position="427"/>
        <end position="449"/>
    </location>
</feature>
<feature type="transmembrane region" description="Helical" evidence="7">
    <location>
        <begin position="253"/>
        <end position="274"/>
    </location>
</feature>
<feature type="compositionally biased region" description="Basic and acidic residues" evidence="6">
    <location>
        <begin position="139"/>
        <end position="148"/>
    </location>
</feature>
<dbReference type="InterPro" id="IPR011701">
    <property type="entry name" value="MFS"/>
</dbReference>
<feature type="transmembrane region" description="Helical" evidence="7">
    <location>
        <begin position="461"/>
        <end position="483"/>
    </location>
</feature>
<accession>A0A7G6J4G4</accession>
<evidence type="ECO:0000313" key="9">
    <source>
        <dbReference type="EMBL" id="QNC49733.1"/>
    </source>
</evidence>
<evidence type="ECO:0000256" key="6">
    <source>
        <dbReference type="SAM" id="MobiDB-lite"/>
    </source>
</evidence>
<evidence type="ECO:0000256" key="4">
    <source>
        <dbReference type="ARBA" id="ARBA00022989"/>
    </source>
</evidence>
<feature type="transmembrane region" description="Helical" evidence="7">
    <location>
        <begin position="227"/>
        <end position="247"/>
    </location>
</feature>
<dbReference type="AlphaFoldDB" id="A0A7G6J4G4"/>
<proteinExistence type="inferred from homology"/>
<feature type="region of interest" description="Disordered" evidence="6">
    <location>
        <begin position="1"/>
        <end position="148"/>
    </location>
</feature>
<name>A0A7G6J4G4_9PEZI</name>
<protein>
    <submittedName>
        <fullName evidence="9">Hfaza1C</fullName>
    </submittedName>
</protein>
<comment type="subcellular location">
    <subcellularLocation>
        <location evidence="1">Membrane</location>
        <topology evidence="1">Multi-pass membrane protein</topology>
    </subcellularLocation>
</comment>
<feature type="transmembrane region" description="Helical" evidence="7">
    <location>
        <begin position="495"/>
        <end position="515"/>
    </location>
</feature>
<feature type="transmembrane region" description="Helical" evidence="7">
    <location>
        <begin position="286"/>
        <end position="306"/>
    </location>
</feature>
<keyword evidence="3 7" id="KW-0812">Transmembrane</keyword>
<feature type="compositionally biased region" description="Polar residues" evidence="6">
    <location>
        <begin position="127"/>
        <end position="138"/>
    </location>
</feature>
<feature type="domain" description="Major facilitator superfamily (MFS) profile" evidence="8">
    <location>
        <begin position="163"/>
        <end position="621"/>
    </location>
</feature>
<feature type="compositionally biased region" description="Polar residues" evidence="6">
    <location>
        <begin position="103"/>
        <end position="114"/>
    </location>
</feature>
<feature type="compositionally biased region" description="Basic and acidic residues" evidence="6">
    <location>
        <begin position="26"/>
        <end position="47"/>
    </location>
</feature>
<feature type="compositionally biased region" description="Polar residues" evidence="6">
    <location>
        <begin position="54"/>
        <end position="71"/>
    </location>
</feature>
<dbReference type="PROSITE" id="PS50850">
    <property type="entry name" value="MFS"/>
    <property type="match status" value="1"/>
</dbReference>
<feature type="transmembrane region" description="Helical" evidence="7">
    <location>
        <begin position="521"/>
        <end position="543"/>
    </location>
</feature>
<feature type="compositionally biased region" description="Basic and acidic residues" evidence="6">
    <location>
        <begin position="77"/>
        <end position="102"/>
    </location>
</feature>
<evidence type="ECO:0000256" key="2">
    <source>
        <dbReference type="ARBA" id="ARBA00007520"/>
    </source>
</evidence>
<feature type="transmembrane region" description="Helical" evidence="7">
    <location>
        <begin position="318"/>
        <end position="337"/>
    </location>
</feature>
<feature type="compositionally biased region" description="Low complexity" evidence="6">
    <location>
        <begin position="14"/>
        <end position="25"/>
    </location>
</feature>
<dbReference type="InterPro" id="IPR020846">
    <property type="entry name" value="MFS_dom"/>
</dbReference>
<feature type="transmembrane region" description="Helical" evidence="7">
    <location>
        <begin position="631"/>
        <end position="652"/>
    </location>
</feature>
<organism evidence="9">
    <name type="scientific">Hypoxylon fragiforme</name>
    <dbReference type="NCBI Taxonomy" id="63214"/>
    <lineage>
        <taxon>Eukaryota</taxon>
        <taxon>Fungi</taxon>
        <taxon>Dikarya</taxon>
        <taxon>Ascomycota</taxon>
        <taxon>Pezizomycotina</taxon>
        <taxon>Sordariomycetes</taxon>
        <taxon>Xylariomycetidae</taxon>
        <taxon>Xylariales</taxon>
        <taxon>Hypoxylaceae</taxon>
        <taxon>Hypoxylon</taxon>
    </lineage>
</organism>
<evidence type="ECO:0000256" key="1">
    <source>
        <dbReference type="ARBA" id="ARBA00004141"/>
    </source>
</evidence>
<evidence type="ECO:0000256" key="7">
    <source>
        <dbReference type="SAM" id="Phobius"/>
    </source>
</evidence>
<keyword evidence="5 7" id="KW-0472">Membrane</keyword>
<dbReference type="PANTHER" id="PTHR23501">
    <property type="entry name" value="MAJOR FACILITATOR SUPERFAMILY"/>
    <property type="match status" value="1"/>
</dbReference>
<dbReference type="GO" id="GO:0022857">
    <property type="term" value="F:transmembrane transporter activity"/>
    <property type="evidence" value="ECO:0007669"/>
    <property type="project" value="InterPro"/>
</dbReference>
<feature type="transmembrane region" description="Helical" evidence="7">
    <location>
        <begin position="357"/>
        <end position="378"/>
    </location>
</feature>
<dbReference type="GO" id="GO:0005886">
    <property type="term" value="C:plasma membrane"/>
    <property type="evidence" value="ECO:0007669"/>
    <property type="project" value="TreeGrafter"/>
</dbReference>
<gene>
    <name evidence="9" type="primary">hfaza1C</name>
</gene>
<dbReference type="Pfam" id="PF07690">
    <property type="entry name" value="MFS_1"/>
    <property type="match status" value="1"/>
</dbReference>
<reference evidence="9" key="1">
    <citation type="journal article" date="2020" name="Chemistry">
        <title>Hybridorubrins A-D, novel azaphilone heterodimers from stromata of Hypoxylon fragiforme and insights into the biosynthetic machinery for azaphilone diversification.</title>
        <authorList>
            <person name="Becker K."/>
            <person name="Pfutze S."/>
            <person name="Kuhnert E."/>
            <person name="Cox R."/>
            <person name="Stadler M."/>
            <person name="Surup F."/>
        </authorList>
    </citation>
    <scope>NUCLEOTIDE SEQUENCE</scope>
</reference>
<evidence type="ECO:0000256" key="5">
    <source>
        <dbReference type="ARBA" id="ARBA00023136"/>
    </source>
</evidence>
<evidence type="ECO:0000259" key="8">
    <source>
        <dbReference type="PROSITE" id="PS50850"/>
    </source>
</evidence>
<dbReference type="CDD" id="cd17502">
    <property type="entry name" value="MFS_Azr1_MDR_like"/>
    <property type="match status" value="1"/>
</dbReference>
<keyword evidence="4 7" id="KW-1133">Transmembrane helix</keyword>
<comment type="similarity">
    <text evidence="2">Belongs to the major facilitator superfamily. TCR/Tet family.</text>
</comment>
<dbReference type="EMBL" id="MN736721">
    <property type="protein sequence ID" value="QNC49733.1"/>
    <property type="molecule type" value="Genomic_DNA"/>
</dbReference>
<evidence type="ECO:0000256" key="3">
    <source>
        <dbReference type="ARBA" id="ARBA00022692"/>
    </source>
</evidence>
<dbReference type="Gene3D" id="1.20.1250.20">
    <property type="entry name" value="MFS general substrate transporter like domains"/>
    <property type="match status" value="2"/>
</dbReference>
<feature type="transmembrane region" description="Helical" evidence="7">
    <location>
        <begin position="160"/>
        <end position="178"/>
    </location>
</feature>
<feature type="transmembrane region" description="Helical" evidence="7">
    <location>
        <begin position="555"/>
        <end position="578"/>
    </location>
</feature>
<dbReference type="PANTHER" id="PTHR23501:SF193">
    <property type="entry name" value="MULTIDRUG TRANSPORTER, PUTATIVE (AFU_ORTHOLOGUE AFUA_8G00940)-RELATED"/>
    <property type="match status" value="1"/>
</dbReference>